<dbReference type="Proteomes" id="UP001215598">
    <property type="component" value="Unassembled WGS sequence"/>
</dbReference>
<dbReference type="InterPro" id="IPR036864">
    <property type="entry name" value="Zn2-C6_fun-type_DNA-bd_sf"/>
</dbReference>
<dbReference type="PROSITE" id="PS50048">
    <property type="entry name" value="ZN2_CY6_FUNGAL_2"/>
    <property type="match status" value="1"/>
</dbReference>
<evidence type="ECO:0000256" key="1">
    <source>
        <dbReference type="SAM" id="MobiDB-lite"/>
    </source>
</evidence>
<protein>
    <recommendedName>
        <fullName evidence="2">Zn(2)-C6 fungal-type domain-containing protein</fullName>
    </recommendedName>
</protein>
<evidence type="ECO:0000313" key="3">
    <source>
        <dbReference type="EMBL" id="KAJ7764327.1"/>
    </source>
</evidence>
<evidence type="ECO:0000259" key="2">
    <source>
        <dbReference type="PROSITE" id="PS50048"/>
    </source>
</evidence>
<proteinExistence type="predicted"/>
<name>A0AAD7JGK3_9AGAR</name>
<feature type="domain" description="Zn(2)-C6 fungal-type" evidence="2">
    <location>
        <begin position="16"/>
        <end position="48"/>
    </location>
</feature>
<dbReference type="AlphaFoldDB" id="A0AAD7JGK3"/>
<keyword evidence="4" id="KW-1185">Reference proteome</keyword>
<dbReference type="GO" id="GO:0000981">
    <property type="term" value="F:DNA-binding transcription factor activity, RNA polymerase II-specific"/>
    <property type="evidence" value="ECO:0007669"/>
    <property type="project" value="InterPro"/>
</dbReference>
<dbReference type="PROSITE" id="PS00463">
    <property type="entry name" value="ZN2_CY6_FUNGAL_1"/>
    <property type="match status" value="1"/>
</dbReference>
<accession>A0AAD7JGK3</accession>
<reference evidence="3" key="1">
    <citation type="submission" date="2023-03" db="EMBL/GenBank/DDBJ databases">
        <title>Massive genome expansion in bonnet fungi (Mycena s.s.) driven by repeated elements and novel gene families across ecological guilds.</title>
        <authorList>
            <consortium name="Lawrence Berkeley National Laboratory"/>
            <person name="Harder C.B."/>
            <person name="Miyauchi S."/>
            <person name="Viragh M."/>
            <person name="Kuo A."/>
            <person name="Thoen E."/>
            <person name="Andreopoulos B."/>
            <person name="Lu D."/>
            <person name="Skrede I."/>
            <person name="Drula E."/>
            <person name="Henrissat B."/>
            <person name="Morin E."/>
            <person name="Kohler A."/>
            <person name="Barry K."/>
            <person name="LaButti K."/>
            <person name="Morin E."/>
            <person name="Salamov A."/>
            <person name="Lipzen A."/>
            <person name="Mereny Z."/>
            <person name="Hegedus B."/>
            <person name="Baldrian P."/>
            <person name="Stursova M."/>
            <person name="Weitz H."/>
            <person name="Taylor A."/>
            <person name="Grigoriev I.V."/>
            <person name="Nagy L.G."/>
            <person name="Martin F."/>
            <person name="Kauserud H."/>
        </authorList>
    </citation>
    <scope>NUCLEOTIDE SEQUENCE</scope>
    <source>
        <strain evidence="3">CBHHK182m</strain>
    </source>
</reference>
<evidence type="ECO:0000313" key="4">
    <source>
        <dbReference type="Proteomes" id="UP001215598"/>
    </source>
</evidence>
<gene>
    <name evidence="3" type="ORF">B0H16DRAFT_1526770</name>
</gene>
<dbReference type="InterPro" id="IPR001138">
    <property type="entry name" value="Zn2Cys6_DnaBD"/>
</dbReference>
<dbReference type="GO" id="GO:0008270">
    <property type="term" value="F:zinc ion binding"/>
    <property type="evidence" value="ECO:0007669"/>
    <property type="project" value="InterPro"/>
</dbReference>
<sequence length="627" mass="68637">MSTQRVRQKRVPKPPACDACKAKRVLCHRQPNGAPCPRCVDKNNICTTTPIRRGRPAKNPEPRQVQKQELTMSQVSTPGLCSSSMTLFSPQVYESLREYPELTPEIVEHFFDCFERLSSAMNPIVLNSSVKETVQTAGFQISLLPPETRVPALVIVALGSLISFHESVLGPGPRPASHDDLSFFTSGLHKDVINCGARRAPTCRALHAAALKAAWDAGIILNVSTENAASCYLLDMLDEQSDLSKVSRPWAIAYISHVRALATQWRKPNVPAPQAANWAGFTMAETILSLRSRKPILITLGDQVLLSGPESRSLQEFLASIEASAEKPGPGVLFESMKPYSFHVTLLARELWETIVGDHVRLAPLSESAVMQFLSSVSLVHAILTCLLSRVDTVSSASSWAADNSAFSRNSEWSQDRIVRGCAYGLIAGFVGLAVPLHRELEYRLGLLDADADIANSNPNVSVGATLARERLGLLAAQAHRMASLAIRELARAMEFPRWYYAPIQGRTLADCVRFALDEAEAVPVLEPERVKELAAIGGQLRIVGYSLDLLSSQETAQLLARLERYIETPVITEYFSSGNIDLASLESRDLGLGRLEDSGLPSLDHDLSWMEMGLDTLVLPVKARGL</sequence>
<dbReference type="SUPFAM" id="SSF57701">
    <property type="entry name" value="Zn2/Cys6 DNA-binding domain"/>
    <property type="match status" value="1"/>
</dbReference>
<comment type="caution">
    <text evidence="3">The sequence shown here is derived from an EMBL/GenBank/DDBJ whole genome shotgun (WGS) entry which is preliminary data.</text>
</comment>
<organism evidence="3 4">
    <name type="scientific">Mycena metata</name>
    <dbReference type="NCBI Taxonomy" id="1033252"/>
    <lineage>
        <taxon>Eukaryota</taxon>
        <taxon>Fungi</taxon>
        <taxon>Dikarya</taxon>
        <taxon>Basidiomycota</taxon>
        <taxon>Agaricomycotina</taxon>
        <taxon>Agaricomycetes</taxon>
        <taxon>Agaricomycetidae</taxon>
        <taxon>Agaricales</taxon>
        <taxon>Marasmiineae</taxon>
        <taxon>Mycenaceae</taxon>
        <taxon>Mycena</taxon>
    </lineage>
</organism>
<dbReference type="EMBL" id="JARKIB010000028">
    <property type="protein sequence ID" value="KAJ7764327.1"/>
    <property type="molecule type" value="Genomic_DNA"/>
</dbReference>
<dbReference type="CDD" id="cd00067">
    <property type="entry name" value="GAL4"/>
    <property type="match status" value="1"/>
</dbReference>
<feature type="region of interest" description="Disordered" evidence="1">
    <location>
        <begin position="50"/>
        <end position="71"/>
    </location>
</feature>